<gene>
    <name evidence="2" type="ORF">PGLA2088_LOCUS24383</name>
</gene>
<evidence type="ECO:0000313" key="3">
    <source>
        <dbReference type="Proteomes" id="UP000626109"/>
    </source>
</evidence>
<name>A0A813JSC2_POLGL</name>
<organism evidence="2 3">
    <name type="scientific">Polarella glacialis</name>
    <name type="common">Dinoflagellate</name>
    <dbReference type="NCBI Taxonomy" id="89957"/>
    <lineage>
        <taxon>Eukaryota</taxon>
        <taxon>Sar</taxon>
        <taxon>Alveolata</taxon>
        <taxon>Dinophyceae</taxon>
        <taxon>Suessiales</taxon>
        <taxon>Suessiaceae</taxon>
        <taxon>Polarella</taxon>
    </lineage>
</organism>
<evidence type="ECO:0000313" key="2">
    <source>
        <dbReference type="EMBL" id="CAE8685261.1"/>
    </source>
</evidence>
<sequence length="133" mass="14199">MVPGSAPRGLAVGWVLWAAAYPSARGQPLECPDGPGGLWTALLAQVELSYSWMSAGRLRDARGLLADAIEVATTDLKVAHECSLGLASAYRALAFSRGRAWPRWQGEETRFAGSPAVPAPIIQLADTYFREAS</sequence>
<dbReference type="Proteomes" id="UP000626109">
    <property type="component" value="Unassembled WGS sequence"/>
</dbReference>
<feature type="signal peptide" evidence="1">
    <location>
        <begin position="1"/>
        <end position="26"/>
    </location>
</feature>
<dbReference type="EMBL" id="CAJNNW010026429">
    <property type="protein sequence ID" value="CAE8685261.1"/>
    <property type="molecule type" value="Genomic_DNA"/>
</dbReference>
<accession>A0A813JSC2</accession>
<keyword evidence="1" id="KW-0732">Signal</keyword>
<protein>
    <recommendedName>
        <fullName evidence="4">KIF-binding protein</fullName>
    </recommendedName>
</protein>
<evidence type="ECO:0008006" key="4">
    <source>
        <dbReference type="Google" id="ProtNLM"/>
    </source>
</evidence>
<proteinExistence type="predicted"/>
<dbReference type="AlphaFoldDB" id="A0A813JSC2"/>
<feature type="chain" id="PRO_5032783237" description="KIF-binding protein" evidence="1">
    <location>
        <begin position="27"/>
        <end position="133"/>
    </location>
</feature>
<evidence type="ECO:0000256" key="1">
    <source>
        <dbReference type="SAM" id="SignalP"/>
    </source>
</evidence>
<comment type="caution">
    <text evidence="2">The sequence shown here is derived from an EMBL/GenBank/DDBJ whole genome shotgun (WGS) entry which is preliminary data.</text>
</comment>
<reference evidence="2" key="1">
    <citation type="submission" date="2021-02" db="EMBL/GenBank/DDBJ databases">
        <authorList>
            <person name="Dougan E. K."/>
            <person name="Rhodes N."/>
            <person name="Thang M."/>
            <person name="Chan C."/>
        </authorList>
    </citation>
    <scope>NUCLEOTIDE SEQUENCE</scope>
</reference>